<dbReference type="InterPro" id="IPR011989">
    <property type="entry name" value="ARM-like"/>
</dbReference>
<reference evidence="1 2" key="1">
    <citation type="submission" date="2021-01" db="EMBL/GenBank/DDBJ databases">
        <title>Genome Sequence and Methylation Pattern of Haloterrigena salifodinae BOL5-1, An Extremely Halophilic Archaeon from a Bolivian Salt Mine.</title>
        <authorList>
            <person name="DasSarma P."/>
            <person name="Anton B.P."/>
            <person name="DasSarma S.L."/>
            <person name="von Ehrenheim H.A.L."/>
            <person name="Martinez F.L."/>
            <person name="Guzman D."/>
            <person name="Roberts R.J."/>
            <person name="DasSarma S."/>
        </authorList>
    </citation>
    <scope>NUCLEOTIDE SEQUENCE [LARGE SCALE GENOMIC DNA]</scope>
    <source>
        <strain evidence="1 2">BOL5-1</strain>
        <plasmid evidence="1 2">pHTS220</plasmid>
    </source>
</reference>
<dbReference type="GeneID" id="62878039"/>
<dbReference type="Pfam" id="PF13646">
    <property type="entry name" value="HEAT_2"/>
    <property type="match status" value="1"/>
</dbReference>
<dbReference type="PANTHER" id="PTHR12697:SF5">
    <property type="entry name" value="DEOXYHYPUSINE HYDROXYLASE"/>
    <property type="match status" value="1"/>
</dbReference>
<keyword evidence="1" id="KW-0614">Plasmid</keyword>
<dbReference type="InterPro" id="IPR016024">
    <property type="entry name" value="ARM-type_fold"/>
</dbReference>
<dbReference type="SUPFAM" id="SSF48371">
    <property type="entry name" value="ARM repeat"/>
    <property type="match status" value="1"/>
</dbReference>
<dbReference type="Proteomes" id="UP000637819">
    <property type="component" value="Plasmid pHTS220"/>
</dbReference>
<name>A0A8T8E7H3_9EURY</name>
<geneLocation type="plasmid" evidence="1 2">
    <name>pHTS220</name>
</geneLocation>
<dbReference type="RefSeq" id="WP_204749634.1">
    <property type="nucleotide sequence ID" value="NZ_CP069191.1"/>
</dbReference>
<gene>
    <name evidence="1" type="ORF">JMJ58_22905</name>
</gene>
<organism evidence="1 2">
    <name type="scientific">Haloterrigena salifodinae</name>
    <dbReference type="NCBI Taxonomy" id="2675099"/>
    <lineage>
        <taxon>Archaea</taxon>
        <taxon>Methanobacteriati</taxon>
        <taxon>Methanobacteriota</taxon>
        <taxon>Stenosarchaea group</taxon>
        <taxon>Halobacteria</taxon>
        <taxon>Halobacteriales</taxon>
        <taxon>Natrialbaceae</taxon>
        <taxon>Haloterrigena</taxon>
    </lineage>
</organism>
<accession>A0A8T8E7H3</accession>
<dbReference type="Gene3D" id="1.25.10.10">
    <property type="entry name" value="Leucine-rich Repeat Variant"/>
    <property type="match status" value="2"/>
</dbReference>
<keyword evidence="2" id="KW-1185">Reference proteome</keyword>
<dbReference type="PANTHER" id="PTHR12697">
    <property type="entry name" value="PBS LYASE HEAT-LIKE PROTEIN"/>
    <property type="match status" value="1"/>
</dbReference>
<protein>
    <submittedName>
        <fullName evidence="1">HEAT repeat domain-containing protein</fullName>
    </submittedName>
</protein>
<evidence type="ECO:0000313" key="2">
    <source>
        <dbReference type="Proteomes" id="UP000637819"/>
    </source>
</evidence>
<sequence length="333" mass="36162">MEDVPELQPIDIVTQRLRDGAHESVSTSFRAYQRAEPKRRKELLRSVRSVADDRPDVLAPHVHELVPFLTDETRSVRLNAAKLFVALSRANPDAVIDDVDALAGRLADEEEFYYVRARSAEALGYIGADYPQDVATPDLLANLVIGLSFDEPEVREKLAKAFAYIALGDPGRLRHRITDLAAHLDAEEELVRYHLCTALVAVGSEYPAALSDAVDALSTRLEDERPHVRGRAAEALGLVAQTAPNGSLISSERLATLAEESDEPFVTERARFAAATGKNTAGDTDEIGSLGSIRERTDELVDEITSPDHECPHCGAAVPEGGPPLCPHCGGPY</sequence>
<dbReference type="GO" id="GO:0016491">
    <property type="term" value="F:oxidoreductase activity"/>
    <property type="evidence" value="ECO:0007669"/>
    <property type="project" value="TreeGrafter"/>
</dbReference>
<dbReference type="AlphaFoldDB" id="A0A8T8E7H3"/>
<evidence type="ECO:0000313" key="1">
    <source>
        <dbReference type="EMBL" id="QRV17659.1"/>
    </source>
</evidence>
<proteinExistence type="predicted"/>
<dbReference type="KEGG" id="hsal:JMJ58_22905"/>
<dbReference type="EMBL" id="CP069191">
    <property type="protein sequence ID" value="QRV17659.1"/>
    <property type="molecule type" value="Genomic_DNA"/>
</dbReference>
<dbReference type="OrthoDB" id="169052at2157"/>